<feature type="domain" description="Rhodanese" evidence="3">
    <location>
        <begin position="60"/>
        <end position="188"/>
    </location>
</feature>
<dbReference type="EMBL" id="JATAAI010000007">
    <property type="protein sequence ID" value="KAK1744243.1"/>
    <property type="molecule type" value="Genomic_DNA"/>
</dbReference>
<dbReference type="InterPro" id="IPR036873">
    <property type="entry name" value="Rhodanese-like_dom_sf"/>
</dbReference>
<protein>
    <submittedName>
        <fullName evidence="4">Sulfurtransferase</fullName>
        <ecNumber evidence="4">2.8.1.-</ecNumber>
    </submittedName>
</protein>
<dbReference type="SUPFAM" id="SSF52821">
    <property type="entry name" value="Rhodanese/Cell cycle control phosphatase"/>
    <property type="match status" value="2"/>
</dbReference>
<sequence length="364" mass="40060">MMKRLCYIGIIATKCSLSSGFTTQTKTTHRLLFQTTRMMTATSNNNLVTIPDAITAHKQNSKHIKFIDGSWHMPVGDNPRNGRAEFTSGPRIPGAFYYDIDDIAPVMGSDDNPKKLPHMKPSSKMFASAMDQMGILPSDTLYVYATNDCAFYHRAYWTLRSCGHDPALVKLVQGSLDEWKECGGELEEGQLGEEDERLFRMSDLGWEEKTPTYQVMSDNEDVVVVDMDQVLDIVNQKDSDAADAVIVDARSAGRFVGTAPEPRPGLRGGHMPGALNVPFTDLLDADDKTKFRPMDEVRDIFIKAGISPDASNRKVVCSCGSGVTAAALAIGLEECGLRNKEDITIFDGSWIEWGSSDSTPIVTD</sequence>
<evidence type="ECO:0000256" key="1">
    <source>
        <dbReference type="ARBA" id="ARBA00022679"/>
    </source>
</evidence>
<keyword evidence="2" id="KW-0677">Repeat</keyword>
<dbReference type="GO" id="GO:0004792">
    <property type="term" value="F:thiosulfate-cyanide sulfurtransferase activity"/>
    <property type="evidence" value="ECO:0007669"/>
    <property type="project" value="TreeGrafter"/>
</dbReference>
<comment type="caution">
    <text evidence="4">The sequence shown here is derived from an EMBL/GenBank/DDBJ whole genome shotgun (WGS) entry which is preliminary data.</text>
</comment>
<gene>
    <name evidence="4" type="ORF">QTG54_004776</name>
</gene>
<dbReference type="PANTHER" id="PTHR11364:SF27">
    <property type="entry name" value="SULFURTRANSFERASE"/>
    <property type="match status" value="1"/>
</dbReference>
<dbReference type="InterPro" id="IPR001763">
    <property type="entry name" value="Rhodanese-like_dom"/>
</dbReference>
<keyword evidence="5" id="KW-1185">Reference proteome</keyword>
<dbReference type="Proteomes" id="UP001224775">
    <property type="component" value="Unassembled WGS sequence"/>
</dbReference>
<evidence type="ECO:0000259" key="3">
    <source>
        <dbReference type="PROSITE" id="PS50206"/>
    </source>
</evidence>
<keyword evidence="1 4" id="KW-0808">Transferase</keyword>
<feature type="domain" description="Rhodanese" evidence="3">
    <location>
        <begin position="240"/>
        <end position="362"/>
    </location>
</feature>
<dbReference type="Pfam" id="PF00581">
    <property type="entry name" value="Rhodanese"/>
    <property type="match status" value="1"/>
</dbReference>
<dbReference type="CDD" id="cd01449">
    <property type="entry name" value="TST_Repeat_2"/>
    <property type="match status" value="1"/>
</dbReference>
<dbReference type="SMART" id="SM00450">
    <property type="entry name" value="RHOD"/>
    <property type="match status" value="2"/>
</dbReference>
<accession>A0AAD8YEA8</accession>
<dbReference type="GO" id="GO:0005739">
    <property type="term" value="C:mitochondrion"/>
    <property type="evidence" value="ECO:0007669"/>
    <property type="project" value="TreeGrafter"/>
</dbReference>
<dbReference type="InterPro" id="IPR045078">
    <property type="entry name" value="TST/MPST-like"/>
</dbReference>
<name>A0AAD8YEA8_9STRA</name>
<dbReference type="PANTHER" id="PTHR11364">
    <property type="entry name" value="THIOSULFATE SULFERTANSFERASE"/>
    <property type="match status" value="1"/>
</dbReference>
<dbReference type="Gene3D" id="3.40.250.10">
    <property type="entry name" value="Rhodanese-like domain"/>
    <property type="match status" value="2"/>
</dbReference>
<evidence type="ECO:0000256" key="2">
    <source>
        <dbReference type="ARBA" id="ARBA00022737"/>
    </source>
</evidence>
<dbReference type="PROSITE" id="PS50206">
    <property type="entry name" value="RHODANESE_3"/>
    <property type="match status" value="2"/>
</dbReference>
<dbReference type="AlphaFoldDB" id="A0AAD8YEA8"/>
<organism evidence="4 5">
    <name type="scientific">Skeletonema marinoi</name>
    <dbReference type="NCBI Taxonomy" id="267567"/>
    <lineage>
        <taxon>Eukaryota</taxon>
        <taxon>Sar</taxon>
        <taxon>Stramenopiles</taxon>
        <taxon>Ochrophyta</taxon>
        <taxon>Bacillariophyta</taxon>
        <taxon>Coscinodiscophyceae</taxon>
        <taxon>Thalassiosirophycidae</taxon>
        <taxon>Thalassiosirales</taxon>
        <taxon>Skeletonemataceae</taxon>
        <taxon>Skeletonema</taxon>
        <taxon>Skeletonema marinoi-dohrnii complex</taxon>
    </lineage>
</organism>
<reference evidence="4" key="1">
    <citation type="submission" date="2023-06" db="EMBL/GenBank/DDBJ databases">
        <title>Survivors Of The Sea: Transcriptome response of Skeletonema marinoi to long-term dormancy.</title>
        <authorList>
            <person name="Pinder M.I.M."/>
            <person name="Kourtchenko O."/>
            <person name="Robertson E.K."/>
            <person name="Larsson T."/>
            <person name="Maumus F."/>
            <person name="Osuna-Cruz C.M."/>
            <person name="Vancaester E."/>
            <person name="Stenow R."/>
            <person name="Vandepoele K."/>
            <person name="Ploug H."/>
            <person name="Bruchert V."/>
            <person name="Godhe A."/>
            <person name="Topel M."/>
        </authorList>
    </citation>
    <scope>NUCLEOTIDE SEQUENCE</scope>
    <source>
        <strain evidence="4">R05AC</strain>
    </source>
</reference>
<evidence type="ECO:0000313" key="4">
    <source>
        <dbReference type="EMBL" id="KAK1744243.1"/>
    </source>
</evidence>
<dbReference type="EC" id="2.8.1.-" evidence="4"/>
<proteinExistence type="predicted"/>
<evidence type="ECO:0000313" key="5">
    <source>
        <dbReference type="Proteomes" id="UP001224775"/>
    </source>
</evidence>